<protein>
    <submittedName>
        <fullName evidence="1">Uncharacterized protein</fullName>
    </submittedName>
</protein>
<evidence type="ECO:0000313" key="2">
    <source>
        <dbReference type="Proteomes" id="UP000798662"/>
    </source>
</evidence>
<sequence>MAAWAPPPPLSLSLPPPPRPPRLSARVSPAARRLPSATGAAVAPPTCCVAAALPWRRRRRCRQQKQQQQAQQQQQQQPSVAAAVAAVTMTTAGEPARPSGGGKGGMNGSAGDAVERVPLLAADAEAGGAAVLPAGTGNGGGDAKAGAGAVGADGDAEPGAAAGGGAPSSVAAASAAAYRRSGWAGHLTYGWLSPLLSAGERRQLAPDDLFGLDAGDAAASCADAFHAAWAAERRARPRRPSLVRALLASMGRPFWAVAPLKAASDALHFVSPWAVSGILRSFDPAAGVSRATAAAYVVALFAKMLVQSVLLQRYFMATNRVGVRVRSALSSAVHRKALAVAGSARVAGAGETTNLLAVDADRLGPDLFSYAHMLWSGPAQVLVAVACLAATIGGPATAATVAVLLASIPVNAGLTSALRRATDAAMEAKDTRVRRLGEALSAMRSIKLHGWEGRVLNGPDGIADGRRRELTALWRVAVWDAAAWVAWQLIPVLVSAAAFATLAFTGGALTPRVAFTALTLFGILHFPLSVAPEVVSALTEARVAARRITAFLLAPEVAGRRTTPPPKPLGWTAATDPAPGRWTAPAALHGGVGRWPRVSGGDGNVAEEDDSPPPVVLRDVTLAFPAGTLTAIVGAVGVGKSSLLAALLGDLAFTPPEAAPHCTGRIGYAAQSPWVLNATIRANILFHAPYDAARYEAVLAACALRADLATFPAGDATEVGERGVTLSGGQAARLSLARAVYRRPDVLLLDDVFSALDATVGRHVFDATLDPTTGLCAGVTTVLVTHDLSLLPRVDRVVVLGTGGAVVDAGAYAEVAARGNALQDVRRYDGATDRGAGGNAEAAAPVAAPAPLRPSSPPAVDKQLPAVVVANGVAVAVDVDVADASDGRSGGADPLSGRLMTTEARVAGKVSGSVYGRYARSFGPALLAIAVATAAIAQALLLGTDGWLAKWSTAVVAAGGGVGGAATAAAPTAYYLAIYLGLSLAVAVGIVCHQAVMAWGTLRAGARLHDELLAAVFRAPMAWYDATPVGRTLNLLSADLGVVDSELSESADGALLCGLIVTAALLVCIGVMPPVLAAAAPLAALYFHHARRYLASARELRRLQSVSRAPLLAALTESVRGASTVRSAFPTPLPAAVADAPVVVDGAAVPTLLVVASNRWLCLRLDAAGGVLVAAVATAAVAARGQGLPAAAAGLAVTWALNMTGNLNWLTQSYTRLEAHMTSVERVVATAATLPAEAPAVVPDTDAAAAAAGWPAEGRVEFQNVTMAYRPGLPPALNDVSLVVPAGTKLGVVGRTGAGKTSLLAALFRLVELSSGRITIDGVDVAGLGLSYRSRLGVVSQEPALFTGSVRANVDPGGTLPDSALWDALSATGMADRVATAGGLGAPVGDGGAALSAGERQLLCLARLLASRPAVVVLDEASASVDWATDAAVQRVLRSTLAGATLITIAHRLGSVADADQVVVMGGGRVLEVGPPADLRDRPGGAYAALVAAASAAGA</sequence>
<reference evidence="1" key="1">
    <citation type="submission" date="2019-11" db="EMBL/GenBank/DDBJ databases">
        <title>Nori genome reveals adaptations in red seaweeds to the harsh intertidal environment.</title>
        <authorList>
            <person name="Wang D."/>
            <person name="Mao Y."/>
        </authorList>
    </citation>
    <scope>NUCLEOTIDE SEQUENCE</scope>
    <source>
        <tissue evidence="1">Gametophyte</tissue>
    </source>
</reference>
<name>A0ACC3CI60_PYRYE</name>
<dbReference type="Proteomes" id="UP000798662">
    <property type="component" value="Chromosome 3"/>
</dbReference>
<keyword evidence="2" id="KW-1185">Reference proteome</keyword>
<dbReference type="EMBL" id="CM020620">
    <property type="protein sequence ID" value="KAK1869974.1"/>
    <property type="molecule type" value="Genomic_DNA"/>
</dbReference>
<accession>A0ACC3CI60</accession>
<comment type="caution">
    <text evidence="1">The sequence shown here is derived from an EMBL/GenBank/DDBJ whole genome shotgun (WGS) entry which is preliminary data.</text>
</comment>
<gene>
    <name evidence="1" type="ORF">I4F81_012439</name>
</gene>
<evidence type="ECO:0000313" key="1">
    <source>
        <dbReference type="EMBL" id="KAK1869974.1"/>
    </source>
</evidence>
<organism evidence="1 2">
    <name type="scientific">Pyropia yezoensis</name>
    <name type="common">Susabi-nori</name>
    <name type="synonym">Porphyra yezoensis</name>
    <dbReference type="NCBI Taxonomy" id="2788"/>
    <lineage>
        <taxon>Eukaryota</taxon>
        <taxon>Rhodophyta</taxon>
        <taxon>Bangiophyceae</taxon>
        <taxon>Bangiales</taxon>
        <taxon>Bangiaceae</taxon>
        <taxon>Pyropia</taxon>
    </lineage>
</organism>
<proteinExistence type="predicted"/>